<name>A0A8T2R2Q8_CERRI</name>
<dbReference type="Proteomes" id="UP000825935">
    <property type="component" value="Chromosome 30"/>
</dbReference>
<dbReference type="AlphaFoldDB" id="A0A8T2R2Q8"/>
<accession>A0A8T2R2Q8</accession>
<keyword evidence="2" id="KW-1185">Reference proteome</keyword>
<dbReference type="OrthoDB" id="1934778at2759"/>
<organism evidence="1 2">
    <name type="scientific">Ceratopteris richardii</name>
    <name type="common">Triangle waterfern</name>
    <dbReference type="NCBI Taxonomy" id="49495"/>
    <lineage>
        <taxon>Eukaryota</taxon>
        <taxon>Viridiplantae</taxon>
        <taxon>Streptophyta</taxon>
        <taxon>Embryophyta</taxon>
        <taxon>Tracheophyta</taxon>
        <taxon>Polypodiopsida</taxon>
        <taxon>Polypodiidae</taxon>
        <taxon>Polypodiales</taxon>
        <taxon>Pteridineae</taxon>
        <taxon>Pteridaceae</taxon>
        <taxon>Parkerioideae</taxon>
        <taxon>Ceratopteris</taxon>
    </lineage>
</organism>
<comment type="caution">
    <text evidence="1">The sequence shown here is derived from an EMBL/GenBank/DDBJ whole genome shotgun (WGS) entry which is preliminary data.</text>
</comment>
<reference evidence="1" key="1">
    <citation type="submission" date="2021-08" db="EMBL/GenBank/DDBJ databases">
        <title>WGS assembly of Ceratopteris richardii.</title>
        <authorList>
            <person name="Marchant D.B."/>
            <person name="Chen G."/>
            <person name="Jenkins J."/>
            <person name="Shu S."/>
            <person name="Leebens-Mack J."/>
            <person name="Grimwood J."/>
            <person name="Schmutz J."/>
            <person name="Soltis P."/>
            <person name="Soltis D."/>
            <person name="Chen Z.-H."/>
        </authorList>
    </citation>
    <scope>NUCLEOTIDE SEQUENCE</scope>
    <source>
        <strain evidence="1">Whitten #5841</strain>
        <tissue evidence="1">Leaf</tissue>
    </source>
</reference>
<sequence length="371" mass="41937">MSPIPAFRSWIGYHADSGRWTSYSGPAFFPFPISRVHSSHRGLLLVEVADSQPASALYLCNFSTHTHYQLPSCSLLDPAGDDIVDPRYKGWYRCHLQVDGSEADIAAGVHSFRVIGLLESKRNDFGWPEIVCFDSRKRNWNHVQVPASSLRSTLLAAVNESVILQTPLQGSSSRSMMSIYVVAPKKNCPWYNYLFKYEPVTSTWLSVAKVPHVSVEIVTFRDTLMAIVLDQPSRRILLYRLVMEQSEQDQYMEDGKERLVLEACSGPELADFVDACVLHSWYTSSAGSPSSRSRLYIGIRLSQEAIVLSTQGQQPQHPWLVEYDGFPGTWRSVPLPKDMLDLQKYFSNARILYGDAYHELGLITMPESFDL</sequence>
<evidence type="ECO:0000313" key="2">
    <source>
        <dbReference type="Proteomes" id="UP000825935"/>
    </source>
</evidence>
<protein>
    <submittedName>
        <fullName evidence="1">Uncharacterized protein</fullName>
    </submittedName>
</protein>
<dbReference type="EMBL" id="CM035435">
    <property type="protein sequence ID" value="KAH7290662.1"/>
    <property type="molecule type" value="Genomic_DNA"/>
</dbReference>
<evidence type="ECO:0000313" key="1">
    <source>
        <dbReference type="EMBL" id="KAH7290662.1"/>
    </source>
</evidence>
<gene>
    <name evidence="1" type="ORF">KP509_30G058300</name>
</gene>
<proteinExistence type="predicted"/>